<keyword evidence="5 11" id="KW-1133">Transmembrane helix</keyword>
<evidence type="ECO:0000256" key="11">
    <source>
        <dbReference type="PIRNR" id="PIRNR015596"/>
    </source>
</evidence>
<dbReference type="EMBL" id="CM035443">
    <property type="protein sequence ID" value="KAH7278824.1"/>
    <property type="molecule type" value="Genomic_DNA"/>
</dbReference>
<feature type="transmembrane region" description="Helical" evidence="11">
    <location>
        <begin position="150"/>
        <end position="174"/>
    </location>
</feature>
<feature type="transmembrane region" description="Helical" evidence="11">
    <location>
        <begin position="76"/>
        <end position="97"/>
    </location>
</feature>
<feature type="transmembrane region" description="Helical" evidence="11">
    <location>
        <begin position="37"/>
        <end position="56"/>
    </location>
</feature>
<dbReference type="PANTHER" id="PTHR10556">
    <property type="entry name" value="3-OXO-5-ALPHA-STEROID 4-DEHYDROGENASE"/>
    <property type="match status" value="1"/>
</dbReference>
<comment type="pathway">
    <text evidence="2">Hormone biosynthesis.</text>
</comment>
<dbReference type="Gene3D" id="1.20.120.1630">
    <property type="match status" value="1"/>
</dbReference>
<sequence>MDDNLVFRVAVYAGFAIAFVIFWWLSHKDQKVPYGRHHVAAAAATMASVPFIHVMLPTRLAWALMESPPVLLTPLLFSFGRYSSLAAPRVLMSLFFAHYAHRSLFYPLRMRPSSKRNLPLPVFVSAVIFNVYNTYIQVRSVSHYTQYPSSWLLSFQFILGAVLFISGMAINITADYALISLRKSDTPRVSESSRTYKIPHGGLFELISCPNYFGEVLEWLGWAVAAGSLSSVVFFLLTVSNLVPRAVSHHQWYVQNFREYPRSRKMLIPYLF</sequence>
<dbReference type="GO" id="GO:0047751">
    <property type="term" value="F:3-oxo-5-alpha-steroid 4-dehydrogenase (NADP+) activity"/>
    <property type="evidence" value="ECO:0007669"/>
    <property type="project" value="UniProtKB-EC"/>
</dbReference>
<proteinExistence type="inferred from homology"/>
<evidence type="ECO:0000256" key="9">
    <source>
        <dbReference type="ARBA" id="ARBA00048164"/>
    </source>
</evidence>
<feature type="transmembrane region" description="Helical" evidence="11">
    <location>
        <begin position="6"/>
        <end position="25"/>
    </location>
</feature>
<accession>A0A8T2Q4Y0</accession>
<dbReference type="OrthoDB" id="5788137at2759"/>
<evidence type="ECO:0000256" key="7">
    <source>
        <dbReference type="ARBA" id="ARBA00023136"/>
    </source>
</evidence>
<comment type="subcellular location">
    <subcellularLocation>
        <location evidence="1">Membrane</location>
        <topology evidence="1">Multi-pass membrane protein</topology>
    </subcellularLocation>
</comment>
<dbReference type="PIRSF" id="PIRSF015596">
    <property type="entry name" value="5_alpha-SR2"/>
    <property type="match status" value="1"/>
</dbReference>
<organism evidence="13 14">
    <name type="scientific">Ceratopteris richardii</name>
    <name type="common">Triangle waterfern</name>
    <dbReference type="NCBI Taxonomy" id="49495"/>
    <lineage>
        <taxon>Eukaryota</taxon>
        <taxon>Viridiplantae</taxon>
        <taxon>Streptophyta</taxon>
        <taxon>Embryophyta</taxon>
        <taxon>Tracheophyta</taxon>
        <taxon>Polypodiopsida</taxon>
        <taxon>Polypodiidae</taxon>
        <taxon>Polypodiales</taxon>
        <taxon>Pteridineae</taxon>
        <taxon>Pteridaceae</taxon>
        <taxon>Parkerioideae</taxon>
        <taxon>Ceratopteris</taxon>
    </lineage>
</organism>
<dbReference type="FunFam" id="1.20.120.1630:FF:000002">
    <property type="entry name" value="Steroid 5 alpha-reductase 1"/>
    <property type="match status" value="1"/>
</dbReference>
<dbReference type="Proteomes" id="UP000825935">
    <property type="component" value="Chromosome 38"/>
</dbReference>
<comment type="caution">
    <text evidence="13">The sequence shown here is derived from an EMBL/GenBank/DDBJ whole genome shotgun (WGS) entry which is preliminary data.</text>
</comment>
<dbReference type="AlphaFoldDB" id="A0A8T2Q4Y0"/>
<comment type="pathway">
    <text evidence="8 11">Plant hormone biosynthesis; brassinosteroid biosynthesis.</text>
</comment>
<comment type="catalytic activity">
    <reaction evidence="9 11">
        <text>a 3-oxo-5alpha-steroid + NADP(+) = a 3-oxo-Delta(4)-steroid + NADPH + H(+)</text>
        <dbReference type="Rhea" id="RHEA:54384"/>
        <dbReference type="ChEBI" id="CHEBI:13601"/>
        <dbReference type="ChEBI" id="CHEBI:15378"/>
        <dbReference type="ChEBI" id="CHEBI:47909"/>
        <dbReference type="ChEBI" id="CHEBI:57783"/>
        <dbReference type="ChEBI" id="CHEBI:58349"/>
        <dbReference type="EC" id="1.3.1.22"/>
    </reaction>
</comment>
<evidence type="ECO:0000256" key="10">
    <source>
        <dbReference type="ARBA" id="ARBA00060577"/>
    </source>
</evidence>
<comment type="similarity">
    <text evidence="3 11">Belongs to the steroid 5-alpha reductase family.</text>
</comment>
<dbReference type="GO" id="GO:0016020">
    <property type="term" value="C:membrane"/>
    <property type="evidence" value="ECO:0007669"/>
    <property type="project" value="UniProtKB-SubCell"/>
</dbReference>
<feature type="domain" description="3-oxo-5-alpha-steroid 4-dehydrogenase C-terminal" evidence="12">
    <location>
        <begin position="118"/>
        <end position="272"/>
    </location>
</feature>
<dbReference type="EC" id="1.3.1.22" evidence="11"/>
<evidence type="ECO:0000256" key="4">
    <source>
        <dbReference type="ARBA" id="ARBA00022692"/>
    </source>
</evidence>
<dbReference type="InterPro" id="IPR001104">
    <property type="entry name" value="3-oxo-5_a-steroid_4-DH_C"/>
</dbReference>
<comment type="function">
    <text evidence="11">Involved in a reduction step in the biosynthesis of the plant steroid, brassinolide.</text>
</comment>
<evidence type="ECO:0000259" key="12">
    <source>
        <dbReference type="Pfam" id="PF02544"/>
    </source>
</evidence>
<dbReference type="PANTHER" id="PTHR10556:SF43">
    <property type="entry name" value="STEROID 5-ALPHA-REDUCTASE DET2"/>
    <property type="match status" value="1"/>
</dbReference>
<keyword evidence="6" id="KW-0560">Oxidoreductase</keyword>
<dbReference type="PROSITE" id="PS50244">
    <property type="entry name" value="S5A_REDUCTASE"/>
    <property type="match status" value="1"/>
</dbReference>
<dbReference type="OMA" id="PHYALEW"/>
<keyword evidence="7 11" id="KW-0472">Membrane</keyword>
<keyword evidence="4 11" id="KW-0812">Transmembrane</keyword>
<keyword evidence="11" id="KW-0444">Lipid biosynthesis</keyword>
<dbReference type="InterPro" id="IPR016636">
    <property type="entry name" value="3-oxo-5-alpha-steroid_4-DH"/>
</dbReference>
<evidence type="ECO:0000256" key="6">
    <source>
        <dbReference type="ARBA" id="ARBA00023002"/>
    </source>
</evidence>
<keyword evidence="14" id="KW-1185">Reference proteome</keyword>
<evidence type="ECO:0000256" key="3">
    <source>
        <dbReference type="ARBA" id="ARBA00007742"/>
    </source>
</evidence>
<evidence type="ECO:0000313" key="14">
    <source>
        <dbReference type="Proteomes" id="UP000825935"/>
    </source>
</evidence>
<dbReference type="InterPro" id="IPR039357">
    <property type="entry name" value="SRD5A/TECR"/>
</dbReference>
<evidence type="ECO:0000256" key="5">
    <source>
        <dbReference type="ARBA" id="ARBA00022989"/>
    </source>
</evidence>
<dbReference type="Pfam" id="PF02544">
    <property type="entry name" value="Steroid_dh"/>
    <property type="match status" value="1"/>
</dbReference>
<keyword evidence="11" id="KW-0443">Lipid metabolism</keyword>
<feature type="transmembrane region" description="Helical" evidence="11">
    <location>
        <begin position="118"/>
        <end position="138"/>
    </location>
</feature>
<evidence type="ECO:0000256" key="8">
    <source>
        <dbReference type="ARBA" id="ARBA00037910"/>
    </source>
</evidence>
<keyword evidence="11" id="KW-0752">Steroid biosynthesis</keyword>
<dbReference type="GO" id="GO:0016132">
    <property type="term" value="P:brassinosteroid biosynthetic process"/>
    <property type="evidence" value="ECO:0007669"/>
    <property type="project" value="UniProtKB-KW"/>
</dbReference>
<evidence type="ECO:0000256" key="1">
    <source>
        <dbReference type="ARBA" id="ARBA00004141"/>
    </source>
</evidence>
<evidence type="ECO:0000256" key="2">
    <source>
        <dbReference type="ARBA" id="ARBA00004972"/>
    </source>
</evidence>
<name>A0A8T2Q4Y0_CERRI</name>
<comment type="pathway">
    <text evidence="10">Steroid biosynthesis.</text>
</comment>
<protein>
    <recommendedName>
        <fullName evidence="11">Steroid 5-alpha-reductase DET2</fullName>
        <ecNumber evidence="11">1.3.1.22</ecNumber>
    </recommendedName>
</protein>
<keyword evidence="11" id="KW-1069">Brassinosteroid biosynthesis</keyword>
<evidence type="ECO:0000313" key="13">
    <source>
        <dbReference type="EMBL" id="KAH7278824.1"/>
    </source>
</evidence>
<reference evidence="13" key="1">
    <citation type="submission" date="2021-08" db="EMBL/GenBank/DDBJ databases">
        <title>WGS assembly of Ceratopteris richardii.</title>
        <authorList>
            <person name="Marchant D.B."/>
            <person name="Chen G."/>
            <person name="Jenkins J."/>
            <person name="Shu S."/>
            <person name="Leebens-Mack J."/>
            <person name="Grimwood J."/>
            <person name="Schmutz J."/>
            <person name="Soltis P."/>
            <person name="Soltis D."/>
            <person name="Chen Z.-H."/>
        </authorList>
    </citation>
    <scope>NUCLEOTIDE SEQUENCE</scope>
    <source>
        <strain evidence="13">Whitten #5841</strain>
        <tissue evidence="13">Leaf</tissue>
    </source>
</reference>
<gene>
    <name evidence="13" type="ORF">KP509_38G057500</name>
</gene>
<feature type="transmembrane region" description="Helical" evidence="11">
    <location>
        <begin position="219"/>
        <end position="243"/>
    </location>
</feature>